<keyword evidence="2" id="KW-1185">Reference proteome</keyword>
<dbReference type="EMBL" id="JBCGBO010000003">
    <property type="protein sequence ID" value="KAK9215061.1"/>
    <property type="molecule type" value="Genomic_DNA"/>
</dbReference>
<reference evidence="1 2" key="1">
    <citation type="submission" date="2024-05" db="EMBL/GenBank/DDBJ databases">
        <title>Haplotype-resolved chromosome-level genome assembly of Huyou (Citrus changshanensis).</title>
        <authorList>
            <person name="Miao C."/>
            <person name="Chen W."/>
            <person name="Wu Y."/>
            <person name="Wang L."/>
            <person name="Zhao S."/>
            <person name="Grierson D."/>
            <person name="Xu C."/>
            <person name="Chen K."/>
        </authorList>
    </citation>
    <scope>NUCLEOTIDE SEQUENCE [LARGE SCALE GENOMIC DNA]</scope>
    <source>
        <strain evidence="1">01-14</strain>
        <tissue evidence="1">Leaf</tissue>
    </source>
</reference>
<accession>A0AAP0MQ45</accession>
<gene>
    <name evidence="1" type="ORF">WN944_007064</name>
</gene>
<sequence length="120" mass="13763">MNDQIRAERNKCSLLNPQKPLNNHQRINKNIAAIIVGHTLRQKDWLTMISPLKKLKFIHITELVTNVGTDKHFKRELVMPTCSNIYKRTIAGSSTSSTSGSLYGFFFDPVLLRSPEIRLR</sequence>
<dbReference type="Proteomes" id="UP001428341">
    <property type="component" value="Unassembled WGS sequence"/>
</dbReference>
<evidence type="ECO:0000313" key="1">
    <source>
        <dbReference type="EMBL" id="KAK9215061.1"/>
    </source>
</evidence>
<name>A0AAP0MQ45_9ROSI</name>
<organism evidence="1 2">
    <name type="scientific">Citrus x changshan-huyou</name>
    <dbReference type="NCBI Taxonomy" id="2935761"/>
    <lineage>
        <taxon>Eukaryota</taxon>
        <taxon>Viridiplantae</taxon>
        <taxon>Streptophyta</taxon>
        <taxon>Embryophyta</taxon>
        <taxon>Tracheophyta</taxon>
        <taxon>Spermatophyta</taxon>
        <taxon>Magnoliopsida</taxon>
        <taxon>eudicotyledons</taxon>
        <taxon>Gunneridae</taxon>
        <taxon>Pentapetalae</taxon>
        <taxon>rosids</taxon>
        <taxon>malvids</taxon>
        <taxon>Sapindales</taxon>
        <taxon>Rutaceae</taxon>
        <taxon>Aurantioideae</taxon>
        <taxon>Citrus</taxon>
    </lineage>
</organism>
<evidence type="ECO:0000313" key="2">
    <source>
        <dbReference type="Proteomes" id="UP001428341"/>
    </source>
</evidence>
<proteinExistence type="predicted"/>
<dbReference type="AlphaFoldDB" id="A0AAP0MQ45"/>
<protein>
    <submittedName>
        <fullName evidence="1">Uncharacterized protein</fullName>
    </submittedName>
</protein>
<comment type="caution">
    <text evidence="1">The sequence shown here is derived from an EMBL/GenBank/DDBJ whole genome shotgun (WGS) entry which is preliminary data.</text>
</comment>